<dbReference type="EMBL" id="JADJMS010000037">
    <property type="protein sequence ID" value="MBK7416259.1"/>
    <property type="molecule type" value="Genomic_DNA"/>
</dbReference>
<dbReference type="Proteomes" id="UP000739411">
    <property type="component" value="Unassembled WGS sequence"/>
</dbReference>
<name>A0A935K134_9RHOO</name>
<gene>
    <name evidence="1" type="ORF">IPJ38_15330</name>
</gene>
<accession>A0A935K134</accession>
<dbReference type="AlphaFoldDB" id="A0A935K134"/>
<proteinExistence type="predicted"/>
<protein>
    <submittedName>
        <fullName evidence="1">Uncharacterized protein</fullName>
    </submittedName>
</protein>
<evidence type="ECO:0000313" key="2">
    <source>
        <dbReference type="Proteomes" id="UP000739411"/>
    </source>
</evidence>
<sequence length="76" mass="8517">MIDRGERAARSEKFKQADRAYEMAMDAMSRAPRIDLVLQKELSLAASHRRAQLSLAWSRPKFVPGFNALPQGPFAG</sequence>
<organism evidence="1 2">
    <name type="scientific">Candidatus Dechloromonas phosphorivorans</name>
    <dbReference type="NCBI Taxonomy" id="2899244"/>
    <lineage>
        <taxon>Bacteria</taxon>
        <taxon>Pseudomonadati</taxon>
        <taxon>Pseudomonadota</taxon>
        <taxon>Betaproteobacteria</taxon>
        <taxon>Rhodocyclales</taxon>
        <taxon>Azonexaceae</taxon>
        <taxon>Dechloromonas</taxon>
    </lineage>
</organism>
<reference evidence="1 2" key="1">
    <citation type="submission" date="2020-10" db="EMBL/GenBank/DDBJ databases">
        <title>Connecting structure to function with the recovery of over 1000 high-quality activated sludge metagenome-assembled genomes encoding full-length rRNA genes using long-read sequencing.</title>
        <authorList>
            <person name="Singleton C.M."/>
            <person name="Petriglieri F."/>
            <person name="Kristensen J.M."/>
            <person name="Kirkegaard R.H."/>
            <person name="Michaelsen T.Y."/>
            <person name="Andersen M.H."/>
            <person name="Karst S.M."/>
            <person name="Dueholm M.S."/>
            <person name="Nielsen P.H."/>
            <person name="Albertsen M."/>
        </authorList>
    </citation>
    <scope>NUCLEOTIDE SEQUENCE [LARGE SCALE GENOMIC DNA]</scope>
    <source>
        <strain evidence="1">EsbW_18-Q3-R4-48_BATAC.463</strain>
    </source>
</reference>
<evidence type="ECO:0000313" key="1">
    <source>
        <dbReference type="EMBL" id="MBK7416259.1"/>
    </source>
</evidence>
<comment type="caution">
    <text evidence="1">The sequence shown here is derived from an EMBL/GenBank/DDBJ whole genome shotgun (WGS) entry which is preliminary data.</text>
</comment>